<gene>
    <name evidence="9" type="ORF">CHM34_04090</name>
</gene>
<dbReference type="OrthoDB" id="361940at2"/>
<evidence type="ECO:0000313" key="10">
    <source>
        <dbReference type="Proteomes" id="UP000215459"/>
    </source>
</evidence>
<feature type="binding site" evidence="8">
    <location>
        <position position="189"/>
    </location>
    <ligand>
        <name>Zn(2+)</name>
        <dbReference type="ChEBI" id="CHEBI:29105"/>
        <label>2</label>
    </ligand>
</feature>
<dbReference type="Gene3D" id="2.40.30.40">
    <property type="entry name" value="Peptidase M42, domain 2"/>
    <property type="match status" value="1"/>
</dbReference>
<dbReference type="AlphaFoldDB" id="A0A235B9J9"/>
<evidence type="ECO:0000256" key="7">
    <source>
        <dbReference type="PIRSR" id="PIRSR001123-1"/>
    </source>
</evidence>
<dbReference type="PIRSF" id="PIRSF001123">
    <property type="entry name" value="PepA_GA"/>
    <property type="match status" value="1"/>
</dbReference>
<feature type="binding site" evidence="8">
    <location>
        <position position="189"/>
    </location>
    <ligand>
        <name>Zn(2+)</name>
        <dbReference type="ChEBI" id="CHEBI:29105"/>
        <label>1</label>
    </ligand>
</feature>
<feature type="binding site" evidence="8">
    <location>
        <position position="72"/>
    </location>
    <ligand>
        <name>Zn(2+)</name>
        <dbReference type="ChEBI" id="CHEBI:29105"/>
        <label>1</label>
    </ligand>
</feature>
<dbReference type="RefSeq" id="WP_094263312.1">
    <property type="nucleotide sequence ID" value="NZ_NOWF01000002.1"/>
</dbReference>
<dbReference type="Gene3D" id="3.40.630.10">
    <property type="entry name" value="Zn peptidases"/>
    <property type="match status" value="1"/>
</dbReference>
<name>A0A235B9J9_9BACL</name>
<keyword evidence="10" id="KW-1185">Reference proteome</keyword>
<feature type="binding site" evidence="8">
    <location>
        <position position="224"/>
    </location>
    <ligand>
        <name>Zn(2+)</name>
        <dbReference type="ChEBI" id="CHEBI:29105"/>
        <label>2</label>
    </ligand>
</feature>
<dbReference type="GO" id="GO:0006508">
    <property type="term" value="P:proteolysis"/>
    <property type="evidence" value="ECO:0007669"/>
    <property type="project" value="UniProtKB-KW"/>
</dbReference>
<keyword evidence="2" id="KW-0031">Aminopeptidase</keyword>
<feature type="active site" description="Proton acceptor" evidence="7">
    <location>
        <position position="223"/>
    </location>
</feature>
<organism evidence="9 10">
    <name type="scientific">Paludifilum halophilum</name>
    <dbReference type="NCBI Taxonomy" id="1642702"/>
    <lineage>
        <taxon>Bacteria</taxon>
        <taxon>Bacillati</taxon>
        <taxon>Bacillota</taxon>
        <taxon>Bacilli</taxon>
        <taxon>Bacillales</taxon>
        <taxon>Thermoactinomycetaceae</taxon>
        <taxon>Paludifilum</taxon>
    </lineage>
</organism>
<dbReference type="InterPro" id="IPR008007">
    <property type="entry name" value="Peptidase_M42"/>
</dbReference>
<evidence type="ECO:0000256" key="3">
    <source>
        <dbReference type="ARBA" id="ARBA00022670"/>
    </source>
</evidence>
<comment type="caution">
    <text evidence="9">The sequence shown here is derived from an EMBL/GenBank/DDBJ whole genome shotgun (WGS) entry which is preliminary data.</text>
</comment>
<dbReference type="EMBL" id="NOWF01000002">
    <property type="protein sequence ID" value="OYD08964.1"/>
    <property type="molecule type" value="Genomic_DNA"/>
</dbReference>
<dbReference type="CDD" id="cd05657">
    <property type="entry name" value="M42_glucanase_like"/>
    <property type="match status" value="1"/>
</dbReference>
<evidence type="ECO:0000313" key="9">
    <source>
        <dbReference type="EMBL" id="OYD08964.1"/>
    </source>
</evidence>
<dbReference type="GO" id="GO:0046872">
    <property type="term" value="F:metal ion binding"/>
    <property type="evidence" value="ECO:0007669"/>
    <property type="project" value="UniProtKB-UniRule"/>
</dbReference>
<dbReference type="Proteomes" id="UP000215459">
    <property type="component" value="Unassembled WGS sequence"/>
</dbReference>
<proteinExistence type="inferred from homology"/>
<keyword evidence="5" id="KW-0378">Hydrolase</keyword>
<evidence type="ECO:0000256" key="6">
    <source>
        <dbReference type="PIRNR" id="PIRNR001123"/>
    </source>
</evidence>
<evidence type="ECO:0000256" key="1">
    <source>
        <dbReference type="ARBA" id="ARBA00006272"/>
    </source>
</evidence>
<evidence type="ECO:0000256" key="4">
    <source>
        <dbReference type="ARBA" id="ARBA00022723"/>
    </source>
</evidence>
<dbReference type="SUPFAM" id="SSF53187">
    <property type="entry name" value="Zn-dependent exopeptidases"/>
    <property type="match status" value="1"/>
</dbReference>
<dbReference type="InterPro" id="IPR051464">
    <property type="entry name" value="Peptidase_M42_aminopept"/>
</dbReference>
<dbReference type="PANTHER" id="PTHR32481">
    <property type="entry name" value="AMINOPEPTIDASE"/>
    <property type="match status" value="1"/>
</dbReference>
<protein>
    <submittedName>
        <fullName evidence="9">Peptidase M42</fullName>
    </submittedName>
</protein>
<accession>A0A235B9J9</accession>
<dbReference type="GO" id="GO:0004177">
    <property type="term" value="F:aminopeptidase activity"/>
    <property type="evidence" value="ECO:0007669"/>
    <property type="project" value="UniProtKB-UniRule"/>
</dbReference>
<feature type="binding site" evidence="8">
    <location>
        <position position="324"/>
    </location>
    <ligand>
        <name>Zn(2+)</name>
        <dbReference type="ChEBI" id="CHEBI:29105"/>
        <label>2</label>
    </ligand>
</feature>
<keyword evidence="4 8" id="KW-0479">Metal-binding</keyword>
<dbReference type="SUPFAM" id="SSF101821">
    <property type="entry name" value="Aminopeptidase/glucanase lid domain"/>
    <property type="match status" value="1"/>
</dbReference>
<feature type="binding site" evidence="8">
    <location>
        <position position="244"/>
    </location>
    <ligand>
        <name>Zn(2+)</name>
        <dbReference type="ChEBI" id="CHEBI:29105"/>
        <label>1</label>
    </ligand>
</feature>
<sequence length="350" mass="38656">MEKIPTEDMIRTLVELVEIPSPTGRAEDAIRYLTDRLAKYKGRITLRHTAKGGVRVTLPGEDTTTARLLTAHVDTLGAMVKEIKPDGRLRITNIGGFSWNSVDGAYCKVKTSRGNHVSGTILATHTSVHVYSDASTQERKEENMEVRLDAKVNSKKDTEKLGIRVGDFVSFDPRVETTEAGFIKGRHMDDKASAAILLELMVHVLTEGVHLPYPTHFYFSNNEEVGFGANSSIPEKVREYLAVDMGAIGEGLETDEYCVSICAKDSSGPYHHGLRQKLVQLAEENGVRYAVDIYPHYGSDASAAVRAGHDLIHGLIGPGVDASHAYERTHREALEHTYRLLVQYIQSPSL</sequence>
<dbReference type="Pfam" id="PF05343">
    <property type="entry name" value="Peptidase_M42"/>
    <property type="match status" value="1"/>
</dbReference>
<keyword evidence="3" id="KW-0645">Protease</keyword>
<comment type="similarity">
    <text evidence="1 6">Belongs to the peptidase M42 family.</text>
</comment>
<evidence type="ECO:0000256" key="8">
    <source>
        <dbReference type="PIRSR" id="PIRSR001123-2"/>
    </source>
</evidence>
<reference evidence="9 10" key="1">
    <citation type="submission" date="2017-07" db="EMBL/GenBank/DDBJ databases">
        <title>The genome sequence of Paludifilum halophilum highlights mechanisms for microbial adaptation to high salt environemnts.</title>
        <authorList>
            <person name="Belbahri L."/>
        </authorList>
    </citation>
    <scope>NUCLEOTIDE SEQUENCE [LARGE SCALE GENOMIC DNA]</scope>
    <source>
        <strain evidence="9 10">DSM 102817</strain>
    </source>
</reference>
<evidence type="ECO:0000256" key="2">
    <source>
        <dbReference type="ARBA" id="ARBA00022438"/>
    </source>
</evidence>
<dbReference type="InterPro" id="IPR023367">
    <property type="entry name" value="Peptidase_M42_dom2"/>
</dbReference>
<evidence type="ECO:0000256" key="5">
    <source>
        <dbReference type="ARBA" id="ARBA00022801"/>
    </source>
</evidence>
<comment type="cofactor">
    <cofactor evidence="8">
        <name>a divalent metal cation</name>
        <dbReference type="ChEBI" id="CHEBI:60240"/>
    </cofactor>
    <text evidence="8">Binds 2 divalent metal cations per subunit.</text>
</comment>
<dbReference type="PANTHER" id="PTHR32481:SF7">
    <property type="entry name" value="AMINOPEPTIDASE YHFE-RELATED"/>
    <property type="match status" value="1"/>
</dbReference>